<gene>
    <name evidence="2" type="ORF">EVAR_22009_1</name>
</gene>
<feature type="region of interest" description="Disordered" evidence="1">
    <location>
        <begin position="179"/>
        <end position="245"/>
    </location>
</feature>
<dbReference type="Proteomes" id="UP000299102">
    <property type="component" value="Unassembled WGS sequence"/>
</dbReference>
<feature type="region of interest" description="Disordered" evidence="1">
    <location>
        <begin position="97"/>
        <end position="140"/>
    </location>
</feature>
<dbReference type="EMBL" id="BGZK01001445">
    <property type="protein sequence ID" value="GBP80086.1"/>
    <property type="molecule type" value="Genomic_DNA"/>
</dbReference>
<proteinExistence type="predicted"/>
<keyword evidence="3" id="KW-1185">Reference proteome</keyword>
<organism evidence="2 3">
    <name type="scientific">Eumeta variegata</name>
    <name type="common">Bagworm moth</name>
    <name type="synonym">Eumeta japonica</name>
    <dbReference type="NCBI Taxonomy" id="151549"/>
    <lineage>
        <taxon>Eukaryota</taxon>
        <taxon>Metazoa</taxon>
        <taxon>Ecdysozoa</taxon>
        <taxon>Arthropoda</taxon>
        <taxon>Hexapoda</taxon>
        <taxon>Insecta</taxon>
        <taxon>Pterygota</taxon>
        <taxon>Neoptera</taxon>
        <taxon>Endopterygota</taxon>
        <taxon>Lepidoptera</taxon>
        <taxon>Glossata</taxon>
        <taxon>Ditrysia</taxon>
        <taxon>Tineoidea</taxon>
        <taxon>Psychidae</taxon>
        <taxon>Oiketicinae</taxon>
        <taxon>Eumeta</taxon>
    </lineage>
</organism>
<protein>
    <recommendedName>
        <fullName evidence="4">PiggyBac transposable element-derived protein domain-containing protein</fullName>
    </recommendedName>
</protein>
<evidence type="ECO:0000313" key="2">
    <source>
        <dbReference type="EMBL" id="GBP80086.1"/>
    </source>
</evidence>
<feature type="compositionally biased region" description="Basic and acidic residues" evidence="1">
    <location>
        <begin position="199"/>
        <end position="213"/>
    </location>
</feature>
<dbReference type="AlphaFoldDB" id="A0A4C1YUW2"/>
<sequence length="509" mass="59046">MVRNNVDAFHDNLANVMNRYKFEPQNIYNVDEIGITTVQKPDRIIARRGARQVDSVTSAERGTLVTVAIAVNAIGNAIPSFFVFPRVRYQEHFVRDGPIGSAGSANPSDRPNPIEAADGPIQNTSTTEDKMPPQSPSILTLEPPEELEEFTKHGSSCTTTDGKYATMLTKAIRPLLKAPPRKLTNRGRKTRKSTIYTDTPEKEEIRREYEGRLKRTKAKQVNKRLDGGKTKSNATNRKKTNTQEESSSEEEYYCVVCMSAYSESRPREKWIQCTDSSDSEAKDIEDTFMPEEHEHNDGIISILESEEHNEEKVLVEEDLPLSSLKLQFYYDKNRYKWSRRPPTRVARTPQHNIIQRTTSSKLTVNDLKDPYSIWHKYLDEDMLQVVVKWTNEKLKEYRTKFVNENRPELKDLDMIELQVFIGLLFYTAVFKSNHENVDYIFAADGTGREIFRRLLIKELARNLILEQLKRRVLNERLPRQLRFSLIQVLESDMPDSPEIHEEFLKQWKR</sequence>
<accession>A0A4C1YUW2</accession>
<dbReference type="OrthoDB" id="4327074at2759"/>
<evidence type="ECO:0000256" key="1">
    <source>
        <dbReference type="SAM" id="MobiDB-lite"/>
    </source>
</evidence>
<evidence type="ECO:0008006" key="4">
    <source>
        <dbReference type="Google" id="ProtNLM"/>
    </source>
</evidence>
<name>A0A4C1YUW2_EUMVA</name>
<dbReference type="STRING" id="151549.A0A4C1YUW2"/>
<evidence type="ECO:0000313" key="3">
    <source>
        <dbReference type="Proteomes" id="UP000299102"/>
    </source>
</evidence>
<comment type="caution">
    <text evidence="2">The sequence shown here is derived from an EMBL/GenBank/DDBJ whole genome shotgun (WGS) entry which is preliminary data.</text>
</comment>
<reference evidence="2 3" key="1">
    <citation type="journal article" date="2019" name="Commun. Biol.">
        <title>The bagworm genome reveals a unique fibroin gene that provides high tensile strength.</title>
        <authorList>
            <person name="Kono N."/>
            <person name="Nakamura H."/>
            <person name="Ohtoshi R."/>
            <person name="Tomita M."/>
            <person name="Numata K."/>
            <person name="Arakawa K."/>
        </authorList>
    </citation>
    <scope>NUCLEOTIDE SEQUENCE [LARGE SCALE GENOMIC DNA]</scope>
</reference>
<feature type="compositionally biased region" description="Basic residues" evidence="1">
    <location>
        <begin position="179"/>
        <end position="192"/>
    </location>
</feature>